<dbReference type="InterPro" id="IPR048394">
    <property type="entry name" value="FakA-like_M"/>
</dbReference>
<dbReference type="SMART" id="SM01121">
    <property type="entry name" value="Dak1_2"/>
    <property type="match status" value="1"/>
</dbReference>
<dbReference type="Pfam" id="PF21645">
    <property type="entry name" value="FakA-like_M"/>
    <property type="match status" value="1"/>
</dbReference>
<dbReference type="EMBL" id="CP146203">
    <property type="protein sequence ID" value="XBH23197.1"/>
    <property type="molecule type" value="Genomic_DNA"/>
</dbReference>
<dbReference type="SMART" id="SM01120">
    <property type="entry name" value="Dak2"/>
    <property type="match status" value="1"/>
</dbReference>
<sequence length="586" mass="60342">MFGLSPDGVLLWITQAARVLDNNKDVLNSANVFPVADSDTGTNMALTMRASRAEITKLDVSHVSSATALSAAGRGALLGARGNSGVILAEFITGLAQAAVDQGFAELSPAQQLATALGAAHAGATHAVGNPVDGTILTAGSEAITAAAHAATQVQGHSAISALRAVSGAATDGAIAALERSPRELAVLARSNVLDAGAYGLVLVLASLEQTLGGRELAHALRQDLHSPDVGTEDVFEAVHHGPHELDLLNAHSDIDGEFEVMALIHKQADPTLGPTPVAGGSVLRAGLQELGESVVVVGGSLSDADQDDFLWHCHVHTDVPEQVLNFICGGLQGPGIIAGAEVSQIVIRSLSQQVRQLDAGQGPQVGLVVCTDSPGIAVDLARSGAVVVVRGTHEIRWADIERAALEFAADPIVVSNSDSITAAVPDSFTHVVAGKDDIHVIAAVAAITQELSQSAFFAGPTGGNLSDIDDVETVMTGTDGDGIGSSTPDLQALVDAAEQVIAQVQYVSLEPESNRDLVAALDQLFARPAAPDTIPVVTVLVDQEFPTRFLSDLIVGIESRHREAEVITLTSGKNGSAATVCLEWM</sequence>
<dbReference type="GO" id="GO:0006071">
    <property type="term" value="P:glycerol metabolic process"/>
    <property type="evidence" value="ECO:0007669"/>
    <property type="project" value="InterPro"/>
</dbReference>
<organism evidence="2">
    <name type="scientific">Jonesiaceae bacterium BS-20</name>
    <dbReference type="NCBI Taxonomy" id="3120821"/>
    <lineage>
        <taxon>Bacteria</taxon>
        <taxon>Bacillati</taxon>
        <taxon>Actinomycetota</taxon>
        <taxon>Actinomycetes</taxon>
        <taxon>Micrococcales</taxon>
        <taxon>Jonesiaceae</taxon>
    </lineage>
</organism>
<protein>
    <submittedName>
        <fullName evidence="2">DAK2 domain-containing protein</fullName>
    </submittedName>
</protein>
<evidence type="ECO:0000313" key="2">
    <source>
        <dbReference type="EMBL" id="XBH23197.1"/>
    </source>
</evidence>
<dbReference type="GO" id="GO:0004371">
    <property type="term" value="F:glycerone kinase activity"/>
    <property type="evidence" value="ECO:0007669"/>
    <property type="project" value="InterPro"/>
</dbReference>
<evidence type="ECO:0000259" key="1">
    <source>
        <dbReference type="PROSITE" id="PS51480"/>
    </source>
</evidence>
<dbReference type="SUPFAM" id="SSF101473">
    <property type="entry name" value="DhaL-like"/>
    <property type="match status" value="1"/>
</dbReference>
<proteinExistence type="predicted"/>
<dbReference type="PROSITE" id="PS51480">
    <property type="entry name" value="DHAL"/>
    <property type="match status" value="1"/>
</dbReference>
<feature type="domain" description="DhaL" evidence="1">
    <location>
        <begin position="7"/>
        <end position="210"/>
    </location>
</feature>
<dbReference type="Pfam" id="PF02734">
    <property type="entry name" value="Dak2"/>
    <property type="match status" value="1"/>
</dbReference>
<dbReference type="InterPro" id="IPR033470">
    <property type="entry name" value="FakA-like_C"/>
</dbReference>
<dbReference type="InterPro" id="IPR050270">
    <property type="entry name" value="DegV_domain_contain"/>
</dbReference>
<dbReference type="PANTHER" id="PTHR33434">
    <property type="entry name" value="DEGV DOMAIN-CONTAINING PROTEIN DR_1986-RELATED"/>
    <property type="match status" value="1"/>
</dbReference>
<dbReference type="Gene3D" id="1.25.40.340">
    <property type="match status" value="1"/>
</dbReference>
<reference evidence="2" key="1">
    <citation type="submission" date="2024-02" db="EMBL/GenBank/DDBJ databases">
        <title>Tomenella chthoni gen. nov. sp. nov., a member of the family Jonesiaceae isolated from bat guano.</title>
        <authorList>
            <person name="Miller S.L."/>
            <person name="King J."/>
            <person name="Sankaranarayanan K."/>
            <person name="Lawson P.A."/>
        </authorList>
    </citation>
    <scope>NUCLEOTIDE SEQUENCE</scope>
    <source>
        <strain evidence="2">BS-20</strain>
    </source>
</reference>
<gene>
    <name evidence="2" type="ORF">V5R04_09685</name>
</gene>
<accession>A0AAU7DYF1</accession>
<dbReference type="InterPro" id="IPR036117">
    <property type="entry name" value="DhaL_dom_sf"/>
</dbReference>
<dbReference type="InterPro" id="IPR004007">
    <property type="entry name" value="DhaL_dom"/>
</dbReference>
<dbReference type="PANTHER" id="PTHR33434:SF4">
    <property type="entry name" value="PHOSPHATASE PROTEIN"/>
    <property type="match status" value="1"/>
</dbReference>
<name>A0AAU7DYF1_9MICO</name>
<dbReference type="AlphaFoldDB" id="A0AAU7DYF1"/>